<reference evidence="1" key="1">
    <citation type="journal article" date="2019" name="Sci. Rep.">
        <title>Draft genome of Tanacetum cinerariifolium, the natural source of mosquito coil.</title>
        <authorList>
            <person name="Yamashiro T."/>
            <person name="Shiraishi A."/>
            <person name="Satake H."/>
            <person name="Nakayama K."/>
        </authorList>
    </citation>
    <scope>NUCLEOTIDE SEQUENCE</scope>
</reference>
<comment type="caution">
    <text evidence="1">The sequence shown here is derived from an EMBL/GenBank/DDBJ whole genome shotgun (WGS) entry which is preliminary data.</text>
</comment>
<accession>A0A699X9S8</accession>
<proteinExistence type="predicted"/>
<protein>
    <submittedName>
        <fullName evidence="1">Uncharacterized protein</fullName>
    </submittedName>
</protein>
<organism evidence="1">
    <name type="scientific">Tanacetum cinerariifolium</name>
    <name type="common">Dalmatian daisy</name>
    <name type="synonym">Chrysanthemum cinerariifolium</name>
    <dbReference type="NCBI Taxonomy" id="118510"/>
    <lineage>
        <taxon>Eukaryota</taxon>
        <taxon>Viridiplantae</taxon>
        <taxon>Streptophyta</taxon>
        <taxon>Embryophyta</taxon>
        <taxon>Tracheophyta</taxon>
        <taxon>Spermatophyta</taxon>
        <taxon>Magnoliopsida</taxon>
        <taxon>eudicotyledons</taxon>
        <taxon>Gunneridae</taxon>
        <taxon>Pentapetalae</taxon>
        <taxon>asterids</taxon>
        <taxon>campanulids</taxon>
        <taxon>Asterales</taxon>
        <taxon>Asteraceae</taxon>
        <taxon>Asteroideae</taxon>
        <taxon>Anthemideae</taxon>
        <taxon>Anthemidinae</taxon>
        <taxon>Tanacetum</taxon>
    </lineage>
</organism>
<gene>
    <name evidence="1" type="ORF">Tci_928426</name>
</gene>
<sequence length="91" mass="10410">QTLRSLLSRIPLEIAPFFQSLGRLLLAKRTLETYQRQCATIISDQLAQAVIDQLQFEAPKESGSVEDRYAYWIVTLTSLSQLTIDPHMDRT</sequence>
<feature type="non-terminal residue" evidence="1">
    <location>
        <position position="1"/>
    </location>
</feature>
<dbReference type="AlphaFoldDB" id="A0A699X9S8"/>
<name>A0A699X9S8_TANCI</name>
<evidence type="ECO:0000313" key="1">
    <source>
        <dbReference type="EMBL" id="GFD56457.1"/>
    </source>
</evidence>
<dbReference type="EMBL" id="BKCJ011829644">
    <property type="protein sequence ID" value="GFD56457.1"/>
    <property type="molecule type" value="Genomic_DNA"/>
</dbReference>
<feature type="non-terminal residue" evidence="1">
    <location>
        <position position="91"/>
    </location>
</feature>